<organism evidence="3 4">
    <name type="scientific">Phaseolus vulgaris</name>
    <name type="common">Kidney bean</name>
    <name type="synonym">French bean</name>
    <dbReference type="NCBI Taxonomy" id="3885"/>
    <lineage>
        <taxon>Eukaryota</taxon>
        <taxon>Viridiplantae</taxon>
        <taxon>Streptophyta</taxon>
        <taxon>Embryophyta</taxon>
        <taxon>Tracheophyta</taxon>
        <taxon>Spermatophyta</taxon>
        <taxon>Magnoliopsida</taxon>
        <taxon>eudicotyledons</taxon>
        <taxon>Gunneridae</taxon>
        <taxon>Pentapetalae</taxon>
        <taxon>rosids</taxon>
        <taxon>fabids</taxon>
        <taxon>Fabales</taxon>
        <taxon>Fabaceae</taxon>
        <taxon>Papilionoideae</taxon>
        <taxon>50 kb inversion clade</taxon>
        <taxon>NPAAA clade</taxon>
        <taxon>indigoferoid/millettioid clade</taxon>
        <taxon>Phaseoleae</taxon>
        <taxon>Phaseolus</taxon>
    </lineage>
</organism>
<name>V7BMI1_PHAVU</name>
<sequence>MGGKKVFGVVVLVMAYGLAVTTLITAQVPSTCNGYEPLLFQCVPYLVIDASNPPTAHCCDGAGVAFQRANNYEAIINLCKCLVDVAPYLNFALDNLANLPAACNIPLSFSMFRCIYG</sequence>
<dbReference type="SUPFAM" id="SSF47699">
    <property type="entry name" value="Bifunctional inhibitor/lipid-transfer protein/seed storage 2S albumin"/>
    <property type="match status" value="1"/>
</dbReference>
<accession>V7BMI1</accession>
<dbReference type="Gene3D" id="1.10.110.10">
    <property type="entry name" value="Plant lipid-transfer and hydrophobic proteins"/>
    <property type="match status" value="1"/>
</dbReference>
<comment type="similarity">
    <text evidence="1">Belongs to the plant LTP family.</text>
</comment>
<evidence type="ECO:0008006" key="5">
    <source>
        <dbReference type="Google" id="ProtNLM"/>
    </source>
</evidence>
<dbReference type="GO" id="GO:0008289">
    <property type="term" value="F:lipid binding"/>
    <property type="evidence" value="ECO:0007669"/>
    <property type="project" value="InterPro"/>
</dbReference>
<dbReference type="Proteomes" id="UP000000226">
    <property type="component" value="Chromosome 6"/>
</dbReference>
<dbReference type="OMA" id="PAACNIP"/>
<keyword evidence="4" id="KW-1185">Reference proteome</keyword>
<gene>
    <name evidence="3" type="ORF">PHAVU_006G026600g</name>
</gene>
<dbReference type="Gramene" id="ESW18265">
    <property type="protein sequence ID" value="ESW18265"/>
    <property type="gene ID" value="PHAVU_006G026600g"/>
</dbReference>
<proteinExistence type="inferred from homology"/>
<feature type="chain" id="PRO_5004754723" description="Bifunctional inhibitor/plant lipid transfer protein/seed storage helical domain-containing protein" evidence="2">
    <location>
        <begin position="27"/>
        <end position="117"/>
    </location>
</feature>
<dbReference type="SMR" id="V7BMI1"/>
<reference evidence="4" key="1">
    <citation type="journal article" date="2014" name="Nat. Genet.">
        <title>A reference genome for common bean and genome-wide analysis of dual domestications.</title>
        <authorList>
            <person name="Schmutz J."/>
            <person name="McClean P.E."/>
            <person name="Mamidi S."/>
            <person name="Wu G.A."/>
            <person name="Cannon S.B."/>
            <person name="Grimwood J."/>
            <person name="Jenkins J."/>
            <person name="Shu S."/>
            <person name="Song Q."/>
            <person name="Chavarro C."/>
            <person name="Torres-Torres M."/>
            <person name="Geffroy V."/>
            <person name="Moghaddam S.M."/>
            <person name="Gao D."/>
            <person name="Abernathy B."/>
            <person name="Barry K."/>
            <person name="Blair M."/>
            <person name="Brick M.A."/>
            <person name="Chovatia M."/>
            <person name="Gepts P."/>
            <person name="Goodstein D.M."/>
            <person name="Gonzales M."/>
            <person name="Hellsten U."/>
            <person name="Hyten D.L."/>
            <person name="Jia G."/>
            <person name="Kelly J.D."/>
            <person name="Kudrna D."/>
            <person name="Lee R."/>
            <person name="Richard M.M."/>
            <person name="Miklas P.N."/>
            <person name="Osorno J.M."/>
            <person name="Rodrigues J."/>
            <person name="Thareau V."/>
            <person name="Urrea C.A."/>
            <person name="Wang M."/>
            <person name="Yu Y."/>
            <person name="Zhang M."/>
            <person name="Wing R.A."/>
            <person name="Cregan P.B."/>
            <person name="Rokhsar D.S."/>
            <person name="Jackson S.A."/>
        </authorList>
    </citation>
    <scope>NUCLEOTIDE SEQUENCE [LARGE SCALE GENOMIC DNA]</scope>
    <source>
        <strain evidence="4">cv. G19833</strain>
    </source>
</reference>
<evidence type="ECO:0000256" key="2">
    <source>
        <dbReference type="SAM" id="SignalP"/>
    </source>
</evidence>
<evidence type="ECO:0000313" key="3">
    <source>
        <dbReference type="EMBL" id="ESW18265.1"/>
    </source>
</evidence>
<dbReference type="EMBL" id="CM002293">
    <property type="protein sequence ID" value="ESW18265.1"/>
    <property type="molecule type" value="Genomic_DNA"/>
</dbReference>
<evidence type="ECO:0000313" key="4">
    <source>
        <dbReference type="Proteomes" id="UP000000226"/>
    </source>
</evidence>
<feature type="signal peptide" evidence="2">
    <location>
        <begin position="1"/>
        <end position="26"/>
    </location>
</feature>
<evidence type="ECO:0000256" key="1">
    <source>
        <dbReference type="ARBA" id="ARBA00009748"/>
    </source>
</evidence>
<dbReference type="InterPro" id="IPR000528">
    <property type="entry name" value="Plant_nsLTP"/>
</dbReference>
<dbReference type="OrthoDB" id="1370570at2759"/>
<keyword evidence="2" id="KW-0732">Signal</keyword>
<dbReference type="PANTHER" id="PTHR33076">
    <property type="entry name" value="NON-SPECIFIC LIPID-TRANSFER PROTEIN 2-RELATED"/>
    <property type="match status" value="1"/>
</dbReference>
<dbReference type="InterPro" id="IPR036312">
    <property type="entry name" value="Bifun_inhib/LTP/seed_sf"/>
</dbReference>
<dbReference type="AlphaFoldDB" id="V7BMI1"/>
<dbReference type="GO" id="GO:0006869">
    <property type="term" value="P:lipid transport"/>
    <property type="evidence" value="ECO:0007669"/>
    <property type="project" value="InterPro"/>
</dbReference>
<protein>
    <recommendedName>
        <fullName evidence="5">Bifunctional inhibitor/plant lipid transfer protein/seed storage helical domain-containing protein</fullName>
    </recommendedName>
</protein>